<evidence type="ECO:0000256" key="5">
    <source>
        <dbReference type="ARBA" id="ARBA00022553"/>
    </source>
</evidence>
<keyword evidence="4" id="KW-1003">Cell membrane</keyword>
<protein>
    <recommendedName>
        <fullName evidence="3">histidine kinase</fullName>
        <ecNumber evidence="3">2.7.13.3</ecNumber>
    </recommendedName>
</protein>
<dbReference type="InterPro" id="IPR050980">
    <property type="entry name" value="2C_sensor_his_kinase"/>
</dbReference>
<evidence type="ECO:0000256" key="7">
    <source>
        <dbReference type="ARBA" id="ARBA00022692"/>
    </source>
</evidence>
<evidence type="ECO:0000256" key="13">
    <source>
        <dbReference type="ARBA" id="ARBA00023136"/>
    </source>
</evidence>
<comment type="catalytic activity">
    <reaction evidence="1">
        <text>ATP + protein L-histidine = ADP + protein N-phospho-L-histidine.</text>
        <dbReference type="EC" id="2.7.13.3"/>
    </reaction>
</comment>
<keyword evidence="14" id="KW-0175">Coiled coil</keyword>
<sequence length="553" mass="60627">MTVLHRFKPVRPWRVSIRLQVLMLVGALVALMLVLQGTYMNARRAEIISEQIGLRALGVARTVAVIPELIDAFTAPEPALLIQPIAERIRMETGAEYVVVGNHEGIRYAHPVEERLGHAMVGGDNDRALIHGESYVSEATGTLGEAIRGKAPVFNRDGDIIGIVSVGFLIDDVEIDVRRYMELSWLPILLAVLGGLMGALWIARHFKQVILGLEPYEIARLVMEKEAILQSIHEGILAINKDGKVSLLNQAARRLMGVAAHEDLLNKPVQDVVPNSRLLEVLNAGEHQYDQETWIGDHPMVVNRVPIIHGGQLEGAVATFRSQREIMELSKALNEASADVDSLRVQAHEFSNRLYTVSGLLQLGRPDEALALIQQESRVAQEQVGFLVEHVSDAVISGMLLGKMLRAEQRGIQFSMPDSCSLHVELSSAGQEALMTVLSNLLDNAFDAVLMQTKAQTDSVPHVRLFFTDLGHQLVFEVEDSGPGIDPAQLETLLQQGFTTKPGKHRGIGLAQVQRLCAQFGGELTMEDGDLGGACFIVTVNKGRVAQQEISRV</sequence>
<dbReference type="PROSITE" id="PS50109">
    <property type="entry name" value="HIS_KIN"/>
    <property type="match status" value="1"/>
</dbReference>
<dbReference type="SMART" id="SM00387">
    <property type="entry name" value="HATPase_c"/>
    <property type="match status" value="1"/>
</dbReference>
<feature type="domain" description="Histidine kinase" evidence="16">
    <location>
        <begin position="434"/>
        <end position="544"/>
    </location>
</feature>
<dbReference type="Pfam" id="PF17203">
    <property type="entry name" value="sCache_3_2"/>
    <property type="match status" value="1"/>
</dbReference>
<dbReference type="Pfam" id="PF02518">
    <property type="entry name" value="HATPase_c"/>
    <property type="match status" value="1"/>
</dbReference>
<evidence type="ECO:0000256" key="8">
    <source>
        <dbReference type="ARBA" id="ARBA00022741"/>
    </source>
</evidence>
<dbReference type="InterPro" id="IPR036890">
    <property type="entry name" value="HATPase_C_sf"/>
</dbReference>
<keyword evidence="10 18" id="KW-0067">ATP-binding</keyword>
<evidence type="ECO:0000256" key="1">
    <source>
        <dbReference type="ARBA" id="ARBA00000085"/>
    </source>
</evidence>
<comment type="subcellular location">
    <subcellularLocation>
        <location evidence="2">Cell membrane</location>
        <topology evidence="2">Multi-pass membrane protein</topology>
    </subcellularLocation>
</comment>
<evidence type="ECO:0000313" key="18">
    <source>
        <dbReference type="EMBL" id="MFC3852252.1"/>
    </source>
</evidence>
<dbReference type="InterPro" id="IPR033463">
    <property type="entry name" value="sCache_3"/>
</dbReference>
<keyword evidence="8" id="KW-0547">Nucleotide-binding</keyword>
<evidence type="ECO:0000256" key="15">
    <source>
        <dbReference type="SAM" id="Phobius"/>
    </source>
</evidence>
<dbReference type="SUPFAM" id="SSF55785">
    <property type="entry name" value="PYP-like sensor domain (PAS domain)"/>
    <property type="match status" value="1"/>
</dbReference>
<keyword evidence="6" id="KW-0808">Transferase</keyword>
<dbReference type="RefSeq" id="WP_380694199.1">
    <property type="nucleotide sequence ID" value="NZ_JBHRYR010000002.1"/>
</dbReference>
<proteinExistence type="predicted"/>
<dbReference type="CDD" id="cd00130">
    <property type="entry name" value="PAS"/>
    <property type="match status" value="1"/>
</dbReference>
<dbReference type="PROSITE" id="PS50112">
    <property type="entry name" value="PAS"/>
    <property type="match status" value="1"/>
</dbReference>
<dbReference type="Gene3D" id="1.10.287.130">
    <property type="match status" value="1"/>
</dbReference>
<keyword evidence="11 15" id="KW-1133">Transmembrane helix</keyword>
<dbReference type="Proteomes" id="UP001595617">
    <property type="component" value="Unassembled WGS sequence"/>
</dbReference>
<evidence type="ECO:0000256" key="10">
    <source>
        <dbReference type="ARBA" id="ARBA00022840"/>
    </source>
</evidence>
<evidence type="ECO:0000256" key="14">
    <source>
        <dbReference type="SAM" id="Coils"/>
    </source>
</evidence>
<dbReference type="PANTHER" id="PTHR44936">
    <property type="entry name" value="SENSOR PROTEIN CREC"/>
    <property type="match status" value="1"/>
</dbReference>
<dbReference type="PANTHER" id="PTHR44936:SF9">
    <property type="entry name" value="SENSOR PROTEIN CREC"/>
    <property type="match status" value="1"/>
</dbReference>
<dbReference type="InterPro" id="IPR035965">
    <property type="entry name" value="PAS-like_dom_sf"/>
</dbReference>
<feature type="transmembrane region" description="Helical" evidence="15">
    <location>
        <begin position="15"/>
        <end position="35"/>
    </location>
</feature>
<comment type="caution">
    <text evidence="18">The sequence shown here is derived from an EMBL/GenBank/DDBJ whole genome shotgun (WGS) entry which is preliminary data.</text>
</comment>
<feature type="coiled-coil region" evidence="14">
    <location>
        <begin position="326"/>
        <end position="353"/>
    </location>
</feature>
<dbReference type="SUPFAM" id="SSF103190">
    <property type="entry name" value="Sensory domain-like"/>
    <property type="match status" value="1"/>
</dbReference>
<dbReference type="Gene3D" id="3.30.450.20">
    <property type="entry name" value="PAS domain"/>
    <property type="match status" value="2"/>
</dbReference>
<dbReference type="SUPFAM" id="SSF55890">
    <property type="entry name" value="Sporulation response regulatory protein Spo0B"/>
    <property type="match status" value="1"/>
</dbReference>
<dbReference type="InterPro" id="IPR013767">
    <property type="entry name" value="PAS_fold"/>
</dbReference>
<dbReference type="InterPro" id="IPR039506">
    <property type="entry name" value="SPOB_a"/>
</dbReference>
<dbReference type="Gene3D" id="3.30.565.10">
    <property type="entry name" value="Histidine kinase-like ATPase, C-terminal domain"/>
    <property type="match status" value="1"/>
</dbReference>
<evidence type="ECO:0000259" key="17">
    <source>
        <dbReference type="PROSITE" id="PS50112"/>
    </source>
</evidence>
<keyword evidence="13 15" id="KW-0472">Membrane</keyword>
<dbReference type="InterPro" id="IPR005467">
    <property type="entry name" value="His_kinase_dom"/>
</dbReference>
<name>A0ABV7ZUS7_9GAMM</name>
<feature type="transmembrane region" description="Helical" evidence="15">
    <location>
        <begin position="183"/>
        <end position="203"/>
    </location>
</feature>
<dbReference type="InterPro" id="IPR016120">
    <property type="entry name" value="Sig_transdc_His_kin_SpoOB"/>
</dbReference>
<evidence type="ECO:0000256" key="4">
    <source>
        <dbReference type="ARBA" id="ARBA00022475"/>
    </source>
</evidence>
<keyword evidence="9" id="KW-0418">Kinase</keyword>
<organism evidence="18 19">
    <name type="scientific">Saccharospirillum mangrovi</name>
    <dbReference type="NCBI Taxonomy" id="2161747"/>
    <lineage>
        <taxon>Bacteria</taxon>
        <taxon>Pseudomonadati</taxon>
        <taxon>Pseudomonadota</taxon>
        <taxon>Gammaproteobacteria</taxon>
        <taxon>Oceanospirillales</taxon>
        <taxon>Saccharospirillaceae</taxon>
        <taxon>Saccharospirillum</taxon>
    </lineage>
</organism>
<evidence type="ECO:0000256" key="2">
    <source>
        <dbReference type="ARBA" id="ARBA00004651"/>
    </source>
</evidence>
<evidence type="ECO:0000313" key="19">
    <source>
        <dbReference type="Proteomes" id="UP001595617"/>
    </source>
</evidence>
<dbReference type="EMBL" id="JBHRYR010000002">
    <property type="protein sequence ID" value="MFC3852252.1"/>
    <property type="molecule type" value="Genomic_DNA"/>
</dbReference>
<dbReference type="InterPro" id="IPR029151">
    <property type="entry name" value="Sensor-like_sf"/>
</dbReference>
<evidence type="ECO:0000256" key="3">
    <source>
        <dbReference type="ARBA" id="ARBA00012438"/>
    </source>
</evidence>
<evidence type="ECO:0000256" key="12">
    <source>
        <dbReference type="ARBA" id="ARBA00023012"/>
    </source>
</evidence>
<evidence type="ECO:0000256" key="9">
    <source>
        <dbReference type="ARBA" id="ARBA00022777"/>
    </source>
</evidence>
<gene>
    <name evidence="18" type="ORF">ACFOOG_05325</name>
</gene>
<dbReference type="InterPro" id="IPR000014">
    <property type="entry name" value="PAS"/>
</dbReference>
<dbReference type="Pfam" id="PF00989">
    <property type="entry name" value="PAS"/>
    <property type="match status" value="1"/>
</dbReference>
<dbReference type="GO" id="GO:0005524">
    <property type="term" value="F:ATP binding"/>
    <property type="evidence" value="ECO:0007669"/>
    <property type="project" value="UniProtKB-KW"/>
</dbReference>
<evidence type="ECO:0000256" key="6">
    <source>
        <dbReference type="ARBA" id="ARBA00022679"/>
    </source>
</evidence>
<keyword evidence="5" id="KW-0597">Phosphoprotein</keyword>
<dbReference type="Pfam" id="PF14689">
    <property type="entry name" value="SPOB_a"/>
    <property type="match status" value="1"/>
</dbReference>
<keyword evidence="19" id="KW-1185">Reference proteome</keyword>
<keyword evidence="12" id="KW-0902">Two-component regulatory system</keyword>
<feature type="domain" description="PAS" evidence="17">
    <location>
        <begin position="228"/>
        <end position="262"/>
    </location>
</feature>
<keyword evidence="7 15" id="KW-0812">Transmembrane</keyword>
<accession>A0ABV7ZUS7</accession>
<dbReference type="SMART" id="SM00091">
    <property type="entry name" value="PAS"/>
    <property type="match status" value="1"/>
</dbReference>
<evidence type="ECO:0000259" key="16">
    <source>
        <dbReference type="PROSITE" id="PS50109"/>
    </source>
</evidence>
<dbReference type="SUPFAM" id="SSF55874">
    <property type="entry name" value="ATPase domain of HSP90 chaperone/DNA topoisomerase II/histidine kinase"/>
    <property type="match status" value="1"/>
</dbReference>
<evidence type="ECO:0000256" key="11">
    <source>
        <dbReference type="ARBA" id="ARBA00022989"/>
    </source>
</evidence>
<dbReference type="InterPro" id="IPR003594">
    <property type="entry name" value="HATPase_dom"/>
</dbReference>
<dbReference type="EC" id="2.7.13.3" evidence="3"/>
<reference evidence="19" key="1">
    <citation type="journal article" date="2019" name="Int. J. Syst. Evol. Microbiol.">
        <title>The Global Catalogue of Microorganisms (GCM) 10K type strain sequencing project: providing services to taxonomists for standard genome sequencing and annotation.</title>
        <authorList>
            <consortium name="The Broad Institute Genomics Platform"/>
            <consortium name="The Broad Institute Genome Sequencing Center for Infectious Disease"/>
            <person name="Wu L."/>
            <person name="Ma J."/>
        </authorList>
    </citation>
    <scope>NUCLEOTIDE SEQUENCE [LARGE SCALE GENOMIC DNA]</scope>
    <source>
        <strain evidence="19">IBRC 10765</strain>
    </source>
</reference>